<proteinExistence type="predicted"/>
<feature type="compositionally biased region" description="Acidic residues" evidence="1">
    <location>
        <begin position="276"/>
        <end position="288"/>
    </location>
</feature>
<dbReference type="RefSeq" id="XP_041186538.1">
    <property type="nucleotide sequence ID" value="XM_041341213.1"/>
</dbReference>
<feature type="compositionally biased region" description="Low complexity" evidence="1">
    <location>
        <begin position="115"/>
        <end position="124"/>
    </location>
</feature>
<feature type="region of interest" description="Disordered" evidence="1">
    <location>
        <begin position="115"/>
        <end position="139"/>
    </location>
</feature>
<evidence type="ECO:0000256" key="1">
    <source>
        <dbReference type="SAM" id="MobiDB-lite"/>
    </source>
</evidence>
<organism evidence="2 3">
    <name type="scientific">Suillus subaureus</name>
    <dbReference type="NCBI Taxonomy" id="48587"/>
    <lineage>
        <taxon>Eukaryota</taxon>
        <taxon>Fungi</taxon>
        <taxon>Dikarya</taxon>
        <taxon>Basidiomycota</taxon>
        <taxon>Agaricomycotina</taxon>
        <taxon>Agaricomycetes</taxon>
        <taxon>Agaricomycetidae</taxon>
        <taxon>Boletales</taxon>
        <taxon>Suillineae</taxon>
        <taxon>Suillaceae</taxon>
        <taxon>Suillus</taxon>
    </lineage>
</organism>
<evidence type="ECO:0000313" key="2">
    <source>
        <dbReference type="EMBL" id="KAG1803328.1"/>
    </source>
</evidence>
<gene>
    <name evidence="2" type="ORF">BJ212DRAFT_1487038</name>
</gene>
<dbReference type="Gene3D" id="1.10.238.10">
    <property type="entry name" value="EF-hand"/>
    <property type="match status" value="1"/>
</dbReference>
<accession>A0A9P7DUM0</accession>
<keyword evidence="3" id="KW-1185">Reference proteome</keyword>
<dbReference type="Proteomes" id="UP000807769">
    <property type="component" value="Unassembled WGS sequence"/>
</dbReference>
<dbReference type="GeneID" id="64635229"/>
<dbReference type="OrthoDB" id="2530165at2759"/>
<comment type="caution">
    <text evidence="2">The sequence shown here is derived from an EMBL/GenBank/DDBJ whole genome shotgun (WGS) entry which is preliminary data.</text>
</comment>
<dbReference type="EMBL" id="JABBWG010000067">
    <property type="protein sequence ID" value="KAG1803328.1"/>
    <property type="molecule type" value="Genomic_DNA"/>
</dbReference>
<evidence type="ECO:0008006" key="4">
    <source>
        <dbReference type="Google" id="ProtNLM"/>
    </source>
</evidence>
<dbReference type="InterPro" id="IPR011992">
    <property type="entry name" value="EF-hand-dom_pair"/>
</dbReference>
<name>A0A9P7DUM0_9AGAM</name>
<dbReference type="SUPFAM" id="SSF47473">
    <property type="entry name" value="EF-hand"/>
    <property type="match status" value="1"/>
</dbReference>
<evidence type="ECO:0000313" key="3">
    <source>
        <dbReference type="Proteomes" id="UP000807769"/>
    </source>
</evidence>
<protein>
    <recommendedName>
        <fullName evidence="4">EF-hand domain-containing protein</fullName>
    </recommendedName>
</protein>
<feature type="region of interest" description="Disordered" evidence="1">
    <location>
        <begin position="233"/>
        <end position="319"/>
    </location>
</feature>
<reference evidence="2" key="1">
    <citation type="journal article" date="2020" name="New Phytol.">
        <title>Comparative genomics reveals dynamic genome evolution in host specialist ectomycorrhizal fungi.</title>
        <authorList>
            <person name="Lofgren L.A."/>
            <person name="Nguyen N.H."/>
            <person name="Vilgalys R."/>
            <person name="Ruytinx J."/>
            <person name="Liao H.L."/>
            <person name="Branco S."/>
            <person name="Kuo A."/>
            <person name="LaButti K."/>
            <person name="Lipzen A."/>
            <person name="Andreopoulos W."/>
            <person name="Pangilinan J."/>
            <person name="Riley R."/>
            <person name="Hundley H."/>
            <person name="Na H."/>
            <person name="Barry K."/>
            <person name="Grigoriev I.V."/>
            <person name="Stajich J.E."/>
            <person name="Kennedy P.G."/>
        </authorList>
    </citation>
    <scope>NUCLEOTIDE SEQUENCE</scope>
    <source>
        <strain evidence="2">MN1</strain>
    </source>
</reference>
<dbReference type="AlphaFoldDB" id="A0A9P7DUM0"/>
<sequence>MPPLAAEPQYVDNILAGPKTKSVDEIAEAFVLGGKAFDFAELERVDQGIIPQAAADEVDAMNHDDKDDGWDEASLISSGFSRTSTIPEEIMDDADFVALSTRLRRRIDDAFDRAAGNISKSSNPPRKKRKLDSAQSGGFTTVEDVSQGGFLIEDAGGFLLDEYEDRTPSPSPDPISISLSSIPAALQFLGLPSNDEEVLSVFRNAASGWGASLEGSSEVSRKDWRSVCAALLEGEDGEGSDDGGPSAAHSEMIARRDQENDSGPDSDEYRMSVDGDSSEPEASDEEYQDDKPTAASGSRKPQKTSKSLPTDARLDASQLSAKQKAECREDFARFFPDVPDAELDRQKIMIKDVTRVANLLKEKIKAEEIIAMLDAFSTSPDKSMNLQDFERMMVATKLIRYG</sequence>